<dbReference type="GO" id="GO:0016020">
    <property type="term" value="C:membrane"/>
    <property type="evidence" value="ECO:0007669"/>
    <property type="project" value="InterPro"/>
</dbReference>
<protein>
    <submittedName>
        <fullName evidence="4">Carbohydrate porin</fullName>
    </submittedName>
</protein>
<dbReference type="AlphaFoldDB" id="A0A4Q2UBF2"/>
<reference evidence="4 5" key="2">
    <citation type="submission" date="2019-02" db="EMBL/GenBank/DDBJ databases">
        <title>'Lichenibacterium ramalinii' gen. nov. sp. nov., 'Lichenibacterium minor' gen. nov. sp. nov.</title>
        <authorList>
            <person name="Pankratov T."/>
        </authorList>
    </citation>
    <scope>NUCLEOTIDE SEQUENCE [LARGE SCALE GENOMIC DNA]</scope>
    <source>
        <strain evidence="4 5">RmlP026</strain>
    </source>
</reference>
<dbReference type="Gene3D" id="2.40.160.180">
    <property type="entry name" value="Carbohydrate-selective porin OprB"/>
    <property type="match status" value="1"/>
</dbReference>
<evidence type="ECO:0000256" key="3">
    <source>
        <dbReference type="SAM" id="MobiDB-lite"/>
    </source>
</evidence>
<evidence type="ECO:0000313" key="4">
    <source>
        <dbReference type="EMBL" id="RYC32195.1"/>
    </source>
</evidence>
<dbReference type="Pfam" id="PF04966">
    <property type="entry name" value="OprB"/>
    <property type="match status" value="1"/>
</dbReference>
<reference evidence="4 5" key="1">
    <citation type="submission" date="2018-12" db="EMBL/GenBank/DDBJ databases">
        <authorList>
            <person name="Grouzdev D.S."/>
            <person name="Krutkina M.S."/>
        </authorList>
    </citation>
    <scope>NUCLEOTIDE SEQUENCE [LARGE SCALE GENOMIC DNA]</scope>
    <source>
        <strain evidence="4 5">RmlP026</strain>
    </source>
</reference>
<dbReference type="EMBL" id="QYBB01000008">
    <property type="protein sequence ID" value="RYC32195.1"/>
    <property type="molecule type" value="Genomic_DNA"/>
</dbReference>
<comment type="similarity">
    <text evidence="1 2">Belongs to the OprB family.</text>
</comment>
<comment type="caution">
    <text evidence="4">The sequence shown here is derived from an EMBL/GenBank/DDBJ whole genome shotgun (WGS) entry which is preliminary data.</text>
</comment>
<dbReference type="Proteomes" id="UP000290759">
    <property type="component" value="Unassembled WGS sequence"/>
</dbReference>
<evidence type="ECO:0000256" key="1">
    <source>
        <dbReference type="ARBA" id="ARBA00008769"/>
    </source>
</evidence>
<evidence type="ECO:0000313" key="5">
    <source>
        <dbReference type="Proteomes" id="UP000290759"/>
    </source>
</evidence>
<feature type="compositionally biased region" description="Acidic residues" evidence="3">
    <location>
        <begin position="142"/>
        <end position="155"/>
    </location>
</feature>
<dbReference type="InterPro" id="IPR052932">
    <property type="entry name" value="OprB_Porin"/>
</dbReference>
<feature type="region of interest" description="Disordered" evidence="3">
    <location>
        <begin position="125"/>
        <end position="177"/>
    </location>
</feature>
<dbReference type="PANTHER" id="PTHR37944">
    <property type="entry name" value="PORIN B"/>
    <property type="match status" value="1"/>
</dbReference>
<dbReference type="PANTHER" id="PTHR37944:SF1">
    <property type="entry name" value="PORIN B"/>
    <property type="match status" value="1"/>
</dbReference>
<dbReference type="InterPro" id="IPR038673">
    <property type="entry name" value="OprB_sf"/>
</dbReference>
<dbReference type="OrthoDB" id="177316at2"/>
<dbReference type="InterPro" id="IPR007049">
    <property type="entry name" value="Carb-sel_porin_OprB"/>
</dbReference>
<organism evidence="4 5">
    <name type="scientific">Lichenibacterium minor</name>
    <dbReference type="NCBI Taxonomy" id="2316528"/>
    <lineage>
        <taxon>Bacteria</taxon>
        <taxon>Pseudomonadati</taxon>
        <taxon>Pseudomonadota</taxon>
        <taxon>Alphaproteobacteria</taxon>
        <taxon>Hyphomicrobiales</taxon>
        <taxon>Lichenihabitantaceae</taxon>
        <taxon>Lichenibacterium</taxon>
    </lineage>
</organism>
<feature type="compositionally biased region" description="Low complexity" evidence="3">
    <location>
        <begin position="125"/>
        <end position="141"/>
    </location>
</feature>
<sequence length="574" mass="59298">MPTVTVPPSSSAAGRRSRRTASGSPTRTGRAGRSASTASSRRRRSPAAPSSIWPGSRSAERTTARPVHATAAGVHTSVALFAFIARIEGTGRAGSLTIRPYVSSLLVPIALLSWSFDGVPRASAAPSAASAKPAPAKPAAVEADDDKDEGGEAPDGEDRAPAGTGHGKGKATGTEGVLGDIHGVRPFFERYGVTFDASETSEVLGNPTGGRRQGAIYEGLFSVAVGVDLDRLAGLKGASANVSVFQIHGGPGLSAQDIGNFDVVSDLENKRDSGLYEAWLQQSFGGSFDVRAGRMSVDEEFLIADSADVFMNGSFGWPTLPYKDLPNGGPIPSDAAVRAHARLAPGWDALAGLYRGSQADTRGAGGAASTSAVSQDDGLLAIAELQFQTGRGETELPGTYKVGGWYRDGGVTRGGTGRTGADLFETLPDIVRHNFSFYAVADHRLTRGAAGEDSGFSAFLRVMAAPSDRNVVSAFADGGLVYSGPFGRPDDGVGIGFAVAQTSATSLDGLGRTEVRLGRAEKSFEVTYQAQLAKGVQVQPDVQYVIDPAGGHVGPAGRVTGDALVLGLRTTITF</sequence>
<gene>
    <name evidence="4" type="ORF">D3273_09150</name>
</gene>
<name>A0A4Q2UBF2_9HYPH</name>
<keyword evidence="5" id="KW-1185">Reference proteome</keyword>
<feature type="compositionally biased region" description="Low complexity" evidence="3">
    <location>
        <begin position="7"/>
        <end position="39"/>
    </location>
</feature>
<dbReference type="GO" id="GO:0015288">
    <property type="term" value="F:porin activity"/>
    <property type="evidence" value="ECO:0007669"/>
    <property type="project" value="InterPro"/>
</dbReference>
<dbReference type="GO" id="GO:0008643">
    <property type="term" value="P:carbohydrate transport"/>
    <property type="evidence" value="ECO:0007669"/>
    <property type="project" value="InterPro"/>
</dbReference>
<feature type="region of interest" description="Disordered" evidence="3">
    <location>
        <begin position="1"/>
        <end position="67"/>
    </location>
</feature>
<proteinExistence type="inferred from homology"/>
<accession>A0A4Q2UBF2</accession>
<evidence type="ECO:0000256" key="2">
    <source>
        <dbReference type="RuleBase" id="RU363072"/>
    </source>
</evidence>